<evidence type="ECO:0000259" key="2">
    <source>
        <dbReference type="PROSITE" id="PS50013"/>
    </source>
</evidence>
<dbReference type="SMART" id="SM00298">
    <property type="entry name" value="CHROMO"/>
    <property type="match status" value="1"/>
</dbReference>
<feature type="domain" description="Chromo" evidence="2">
    <location>
        <begin position="106"/>
        <end position="157"/>
    </location>
</feature>
<dbReference type="EMBL" id="JACGCI010000064">
    <property type="protein sequence ID" value="KAF6749333.1"/>
    <property type="molecule type" value="Genomic_DNA"/>
</dbReference>
<evidence type="ECO:0000313" key="3">
    <source>
        <dbReference type="EMBL" id="KAF6749333.1"/>
    </source>
</evidence>
<dbReference type="PROSITE" id="PS50013">
    <property type="entry name" value="CHROMO_2"/>
    <property type="match status" value="1"/>
</dbReference>
<dbReference type="InterPro" id="IPR023780">
    <property type="entry name" value="Chromo_domain"/>
</dbReference>
<evidence type="ECO:0000313" key="4">
    <source>
        <dbReference type="Proteomes" id="UP000521943"/>
    </source>
</evidence>
<accession>A0A8H6HP49</accession>
<proteinExistence type="predicted"/>
<dbReference type="GO" id="GO:0006338">
    <property type="term" value="P:chromatin remodeling"/>
    <property type="evidence" value="ECO:0007669"/>
    <property type="project" value="UniProtKB-ARBA"/>
</dbReference>
<dbReference type="Pfam" id="PF00385">
    <property type="entry name" value="Chromo"/>
    <property type="match status" value="1"/>
</dbReference>
<name>A0A8H6HP49_9AGAR</name>
<organism evidence="3 4">
    <name type="scientific">Ephemerocybe angulata</name>
    <dbReference type="NCBI Taxonomy" id="980116"/>
    <lineage>
        <taxon>Eukaryota</taxon>
        <taxon>Fungi</taxon>
        <taxon>Dikarya</taxon>
        <taxon>Basidiomycota</taxon>
        <taxon>Agaricomycotina</taxon>
        <taxon>Agaricomycetes</taxon>
        <taxon>Agaricomycetidae</taxon>
        <taxon>Agaricales</taxon>
        <taxon>Agaricineae</taxon>
        <taxon>Psathyrellaceae</taxon>
        <taxon>Ephemerocybe</taxon>
    </lineage>
</organism>
<reference evidence="3 4" key="1">
    <citation type="submission" date="2020-07" db="EMBL/GenBank/DDBJ databases">
        <title>Comparative genomics of pyrophilous fungi reveals a link between fire events and developmental genes.</title>
        <authorList>
            <consortium name="DOE Joint Genome Institute"/>
            <person name="Steindorff A.S."/>
            <person name="Carver A."/>
            <person name="Calhoun S."/>
            <person name="Stillman K."/>
            <person name="Liu H."/>
            <person name="Lipzen A."/>
            <person name="Pangilinan J."/>
            <person name="Labutti K."/>
            <person name="Bruns T.D."/>
            <person name="Grigoriev I.V."/>
        </authorList>
    </citation>
    <scope>NUCLEOTIDE SEQUENCE [LARGE SCALE GENOMIC DNA]</scope>
    <source>
        <strain evidence="3 4">CBS 144469</strain>
    </source>
</reference>
<protein>
    <recommendedName>
        <fullName evidence="2">Chromo domain-containing protein</fullName>
    </recommendedName>
</protein>
<evidence type="ECO:0000256" key="1">
    <source>
        <dbReference type="SAM" id="MobiDB-lite"/>
    </source>
</evidence>
<gene>
    <name evidence="3" type="ORF">DFP72DRAFT_1073450</name>
</gene>
<dbReference type="InterPro" id="IPR000953">
    <property type="entry name" value="Chromo/chromo_shadow_dom"/>
</dbReference>
<dbReference type="OrthoDB" id="3001488at2759"/>
<dbReference type="SUPFAM" id="SSF54160">
    <property type="entry name" value="Chromo domain-like"/>
    <property type="match status" value="1"/>
</dbReference>
<sequence length="157" mass="17327">MKRSRVSNPPPNPPQSPSSASTKTRRSTIPSSPAASIKVLPPDEAPTSAHTPTAMVDEDRADAPGPMLAPHSPIADPISGRPCACTSREPVITAEGEVEWYVDCIVDEERRVPEGEKKKCLMYQVRWLGYSPNEDSWVKAVDMEECEALDKWLDREL</sequence>
<dbReference type="Proteomes" id="UP000521943">
    <property type="component" value="Unassembled WGS sequence"/>
</dbReference>
<dbReference type="InterPro" id="IPR016197">
    <property type="entry name" value="Chromo-like_dom_sf"/>
</dbReference>
<dbReference type="AlphaFoldDB" id="A0A8H6HP49"/>
<feature type="region of interest" description="Disordered" evidence="1">
    <location>
        <begin position="1"/>
        <end position="80"/>
    </location>
</feature>
<comment type="caution">
    <text evidence="3">The sequence shown here is derived from an EMBL/GenBank/DDBJ whole genome shotgun (WGS) entry which is preliminary data.</text>
</comment>
<keyword evidence="4" id="KW-1185">Reference proteome</keyword>
<dbReference type="Gene3D" id="2.40.50.40">
    <property type="match status" value="1"/>
</dbReference>